<accession>A0ABN9DC91</accession>
<name>A0ABN9DC91_9NEOB</name>
<dbReference type="Proteomes" id="UP001162483">
    <property type="component" value="Unassembled WGS sequence"/>
</dbReference>
<gene>
    <name evidence="1" type="ORF">SPARVUS_LOCUS7057734</name>
</gene>
<evidence type="ECO:0000313" key="2">
    <source>
        <dbReference type="Proteomes" id="UP001162483"/>
    </source>
</evidence>
<organism evidence="1 2">
    <name type="scientific">Staurois parvus</name>
    <dbReference type="NCBI Taxonomy" id="386267"/>
    <lineage>
        <taxon>Eukaryota</taxon>
        <taxon>Metazoa</taxon>
        <taxon>Chordata</taxon>
        <taxon>Craniata</taxon>
        <taxon>Vertebrata</taxon>
        <taxon>Euteleostomi</taxon>
        <taxon>Amphibia</taxon>
        <taxon>Batrachia</taxon>
        <taxon>Anura</taxon>
        <taxon>Neobatrachia</taxon>
        <taxon>Ranoidea</taxon>
        <taxon>Ranidae</taxon>
        <taxon>Staurois</taxon>
    </lineage>
</organism>
<proteinExistence type="predicted"/>
<comment type="caution">
    <text evidence="1">The sequence shown here is derived from an EMBL/GenBank/DDBJ whole genome shotgun (WGS) entry which is preliminary data.</text>
</comment>
<reference evidence="1" key="1">
    <citation type="submission" date="2023-05" db="EMBL/GenBank/DDBJ databases">
        <authorList>
            <person name="Stuckert A."/>
        </authorList>
    </citation>
    <scope>NUCLEOTIDE SEQUENCE</scope>
</reference>
<dbReference type="EMBL" id="CATNWA010014297">
    <property type="protein sequence ID" value="CAI9570185.1"/>
    <property type="molecule type" value="Genomic_DNA"/>
</dbReference>
<sequence length="101" mass="11689">MATWMDGSQLTYQYVFGVWEETGVPRGNPCRHRENMQTPALVHTYAICDAFLRTLIHMTGIPGIMNPFEYIKILDEVMLPHAEEEMPLKSVSTRQRPQTHQ</sequence>
<protein>
    <submittedName>
        <fullName evidence="1">Uncharacterized protein</fullName>
    </submittedName>
</protein>
<keyword evidence="2" id="KW-1185">Reference proteome</keyword>
<evidence type="ECO:0000313" key="1">
    <source>
        <dbReference type="EMBL" id="CAI9570185.1"/>
    </source>
</evidence>